<dbReference type="OrthoDB" id="9791132at2"/>
<organism evidence="12 13">
    <name type="scientific">Ruminococcus flavefaciens</name>
    <dbReference type="NCBI Taxonomy" id="1265"/>
    <lineage>
        <taxon>Bacteria</taxon>
        <taxon>Bacillati</taxon>
        <taxon>Bacillota</taxon>
        <taxon>Clostridia</taxon>
        <taxon>Eubacteriales</taxon>
        <taxon>Oscillospiraceae</taxon>
        <taxon>Ruminococcus</taxon>
    </lineage>
</organism>
<evidence type="ECO:0000313" key="12">
    <source>
        <dbReference type="EMBL" id="SHM34783.1"/>
    </source>
</evidence>
<keyword evidence="3" id="KW-0732">Signal</keyword>
<keyword evidence="4" id="KW-0378">Hydrolase</keyword>
<evidence type="ECO:0000256" key="9">
    <source>
        <dbReference type="PIRSR" id="PIRSR618044-2"/>
    </source>
</evidence>
<dbReference type="GO" id="GO:0008360">
    <property type="term" value="P:regulation of cell shape"/>
    <property type="evidence" value="ECO:0007669"/>
    <property type="project" value="UniProtKB-KW"/>
</dbReference>
<comment type="similarity">
    <text evidence="2 10">Belongs to the peptidase S11 family.</text>
</comment>
<dbReference type="PANTHER" id="PTHR21581">
    <property type="entry name" value="D-ALANYL-D-ALANINE CARBOXYPEPTIDASE"/>
    <property type="match status" value="1"/>
</dbReference>
<feature type="active site" description="Acyl-ester intermediate" evidence="8">
    <location>
        <position position="60"/>
    </location>
</feature>
<dbReference type="Gene3D" id="3.40.710.10">
    <property type="entry name" value="DD-peptidase/beta-lactamase superfamily"/>
    <property type="match status" value="1"/>
</dbReference>
<dbReference type="EMBL" id="FRCT01000003">
    <property type="protein sequence ID" value="SHM34783.1"/>
    <property type="molecule type" value="Genomic_DNA"/>
</dbReference>
<feature type="binding site" evidence="9">
    <location>
        <position position="222"/>
    </location>
    <ligand>
        <name>substrate</name>
    </ligand>
</feature>
<sequence length="382" mass="41619">MKRIFAVLAAFIITDVSVRCHTVCAVAQPEVSAKAAVLISADTGEVVYAKNCNEKLPMASTTKIMTTLLCLESGGLYDKFVVDSEAIKVEGSSMGLQEGDIVTKYDLCCGMLLPSGNDAANAAAVRISGNIGKFAELMNDRARKLGLSKTYFVTPSGLEGEGHGSSAYDMAMLAREALRNELFRSICSQDSIKLEFGDPPYVRWLKNTNKLLNMYDGVYGVKTGFTDEAGRCLVSACERDGKDLICVTLNDRSDWNDHIAMYDYGFDTVRVIDAAIPAGMTVNTVGGEVDKLRLVPKESSVRVCTMAGNEEDIQFTLLTAPFVYAPINYGNEAAMLRISFMGREVETVPLYAAESITAAAERPEKKGIFTKFKEMLGSFFSR</sequence>
<accession>A0A1M7I2K6</accession>
<dbReference type="InterPro" id="IPR012338">
    <property type="entry name" value="Beta-lactam/transpept-like"/>
</dbReference>
<evidence type="ECO:0000256" key="7">
    <source>
        <dbReference type="ARBA" id="ARBA00023316"/>
    </source>
</evidence>
<evidence type="ECO:0000256" key="4">
    <source>
        <dbReference type="ARBA" id="ARBA00022801"/>
    </source>
</evidence>
<dbReference type="Pfam" id="PF00768">
    <property type="entry name" value="Peptidase_S11"/>
    <property type="match status" value="1"/>
</dbReference>
<dbReference type="InterPro" id="IPR037167">
    <property type="entry name" value="Peptidase_S11_C_sf"/>
</dbReference>
<proteinExistence type="inferred from homology"/>
<dbReference type="PANTHER" id="PTHR21581:SF33">
    <property type="entry name" value="D-ALANYL-D-ALANINE CARBOXYPEPTIDASE DACB"/>
    <property type="match status" value="1"/>
</dbReference>
<dbReference type="GO" id="GO:0009002">
    <property type="term" value="F:serine-type D-Ala-D-Ala carboxypeptidase activity"/>
    <property type="evidence" value="ECO:0007669"/>
    <property type="project" value="InterPro"/>
</dbReference>
<keyword evidence="7" id="KW-0961">Cell wall biogenesis/degradation</keyword>
<evidence type="ECO:0000256" key="6">
    <source>
        <dbReference type="ARBA" id="ARBA00022984"/>
    </source>
</evidence>
<dbReference type="InterPro" id="IPR001967">
    <property type="entry name" value="Peptidase_S11_N"/>
</dbReference>
<feature type="active site" description="Proton acceptor" evidence="8">
    <location>
        <position position="63"/>
    </location>
</feature>
<keyword evidence="5" id="KW-0133">Cell shape</keyword>
<comment type="function">
    <text evidence="1">Removes C-terminal D-alanyl residues from sugar-peptide cell wall precursors.</text>
</comment>
<evidence type="ECO:0000256" key="8">
    <source>
        <dbReference type="PIRSR" id="PIRSR618044-1"/>
    </source>
</evidence>
<dbReference type="Gene3D" id="2.60.410.10">
    <property type="entry name" value="D-Ala-D-Ala carboxypeptidase, C-terminal domain"/>
    <property type="match status" value="1"/>
</dbReference>
<keyword evidence="12" id="KW-0645">Protease</keyword>
<feature type="domain" description="Peptidase S11 D-alanyl-D-alanine carboxypeptidase A N-terminal" evidence="11">
    <location>
        <begin position="25"/>
        <end position="252"/>
    </location>
</feature>
<keyword evidence="12" id="KW-0121">Carboxypeptidase</keyword>
<reference evidence="12 13" key="1">
    <citation type="submission" date="2016-11" db="EMBL/GenBank/DDBJ databases">
        <authorList>
            <person name="Jaros S."/>
            <person name="Januszkiewicz K."/>
            <person name="Wedrychowicz H."/>
        </authorList>
    </citation>
    <scope>NUCLEOTIDE SEQUENCE [LARGE SCALE GENOMIC DNA]</scope>
    <source>
        <strain evidence="12 13">Y1</strain>
    </source>
</reference>
<feature type="active site" evidence="8">
    <location>
        <position position="115"/>
    </location>
</feature>
<dbReference type="PRINTS" id="PR00725">
    <property type="entry name" value="DADACBPTASE1"/>
</dbReference>
<keyword evidence="6" id="KW-0573">Peptidoglycan synthesis</keyword>
<evidence type="ECO:0000256" key="2">
    <source>
        <dbReference type="ARBA" id="ARBA00007164"/>
    </source>
</evidence>
<dbReference type="InterPro" id="IPR018044">
    <property type="entry name" value="Peptidase_S11"/>
</dbReference>
<evidence type="ECO:0000256" key="5">
    <source>
        <dbReference type="ARBA" id="ARBA00022960"/>
    </source>
</evidence>
<dbReference type="RefSeq" id="WP_072949470.1">
    <property type="nucleotide sequence ID" value="NZ_FRCT01000003.1"/>
</dbReference>
<dbReference type="AlphaFoldDB" id="A0A1M7I2K6"/>
<dbReference type="GO" id="GO:0071555">
    <property type="term" value="P:cell wall organization"/>
    <property type="evidence" value="ECO:0007669"/>
    <property type="project" value="UniProtKB-KW"/>
</dbReference>
<evidence type="ECO:0000256" key="1">
    <source>
        <dbReference type="ARBA" id="ARBA00003217"/>
    </source>
</evidence>
<evidence type="ECO:0000256" key="10">
    <source>
        <dbReference type="RuleBase" id="RU004016"/>
    </source>
</evidence>
<evidence type="ECO:0000256" key="3">
    <source>
        <dbReference type="ARBA" id="ARBA00022729"/>
    </source>
</evidence>
<dbReference type="SUPFAM" id="SSF56601">
    <property type="entry name" value="beta-lactamase/transpeptidase-like"/>
    <property type="match status" value="1"/>
</dbReference>
<dbReference type="Proteomes" id="UP000184394">
    <property type="component" value="Unassembled WGS sequence"/>
</dbReference>
<evidence type="ECO:0000313" key="13">
    <source>
        <dbReference type="Proteomes" id="UP000184394"/>
    </source>
</evidence>
<dbReference type="InterPro" id="IPR015956">
    <property type="entry name" value="Peniciliin-bd_prot_C_sf"/>
</dbReference>
<name>A0A1M7I2K6_RUMFL</name>
<dbReference type="GO" id="GO:0006508">
    <property type="term" value="P:proteolysis"/>
    <property type="evidence" value="ECO:0007669"/>
    <property type="project" value="InterPro"/>
</dbReference>
<gene>
    <name evidence="12" type="ORF">SAMN04487860_103239</name>
</gene>
<dbReference type="SUPFAM" id="SSF69189">
    <property type="entry name" value="Penicillin-binding protein associated domain"/>
    <property type="match status" value="1"/>
</dbReference>
<evidence type="ECO:0000259" key="11">
    <source>
        <dbReference type="Pfam" id="PF00768"/>
    </source>
</evidence>
<protein>
    <submittedName>
        <fullName evidence="12">D-alanyl-D-alanine carboxypeptidase (Penicillin-binding protein 5/6)</fullName>
    </submittedName>
</protein>
<dbReference type="GO" id="GO:0009252">
    <property type="term" value="P:peptidoglycan biosynthetic process"/>
    <property type="evidence" value="ECO:0007669"/>
    <property type="project" value="UniProtKB-KW"/>
</dbReference>